<reference evidence="4" key="1">
    <citation type="submission" date="2015-09" db="EMBL/GenBank/DDBJ databases">
        <authorList>
            <consortium name="Pathogen Informatics"/>
        </authorList>
    </citation>
    <scope>NUCLEOTIDE SEQUENCE [LARGE SCALE GENOMIC DNA]</scope>
    <source>
        <strain evidence="4">Lake Konstanz</strain>
    </source>
</reference>
<dbReference type="Proteomes" id="UP000051952">
    <property type="component" value="Unassembled WGS sequence"/>
</dbReference>
<evidence type="ECO:0000313" key="4">
    <source>
        <dbReference type="Proteomes" id="UP000051952"/>
    </source>
</evidence>
<feature type="transmembrane region" description="Helical" evidence="1">
    <location>
        <begin position="97"/>
        <end position="122"/>
    </location>
</feature>
<feature type="signal peptide" evidence="2">
    <location>
        <begin position="1"/>
        <end position="24"/>
    </location>
</feature>
<evidence type="ECO:0000256" key="2">
    <source>
        <dbReference type="SAM" id="SignalP"/>
    </source>
</evidence>
<keyword evidence="1" id="KW-0472">Membrane</keyword>
<dbReference type="EMBL" id="CYKH01002245">
    <property type="protein sequence ID" value="CUG94407.1"/>
    <property type="molecule type" value="Genomic_DNA"/>
</dbReference>
<keyword evidence="4" id="KW-1185">Reference proteome</keyword>
<gene>
    <name evidence="3" type="ORF">BSAL_48030</name>
</gene>
<accession>A0A0S4JWI1</accession>
<evidence type="ECO:0000313" key="3">
    <source>
        <dbReference type="EMBL" id="CUG94407.1"/>
    </source>
</evidence>
<organism evidence="3 4">
    <name type="scientific">Bodo saltans</name>
    <name type="common">Flagellated protozoan</name>
    <dbReference type="NCBI Taxonomy" id="75058"/>
    <lineage>
        <taxon>Eukaryota</taxon>
        <taxon>Discoba</taxon>
        <taxon>Euglenozoa</taxon>
        <taxon>Kinetoplastea</taxon>
        <taxon>Metakinetoplastina</taxon>
        <taxon>Eubodonida</taxon>
        <taxon>Bodonidae</taxon>
        <taxon>Bodo</taxon>
    </lineage>
</organism>
<dbReference type="VEuPathDB" id="TriTrypDB:BSAL_48030"/>
<feature type="non-terminal residue" evidence="3">
    <location>
        <position position="1"/>
    </location>
</feature>
<sequence>AAAAGAVSLLGGIIIGALFPSVTGATLSPTAGGLPMIQGALGVLRLRRRCAAAAFDGDGTNGNSSSASEMTTQQQLSVMDSPTQLCFDTLGPQTACAAGAIAGNVALIVAVGCVIHVCAAYFRPLLRRSSMVVVTSPSSGVPAGGNTATPSSWLSVLRACLHRHLPDDRLPGSAYWTFSSLLQPTTAAAVEENGPPASKSSTFFFIRLLDVFFVAATNRRRRCPPLRPSCIEVVDAHWSVWCNCYHRVDGLDDLDCVSRNSRFSLIVNTKISFCGNPTTPSSSSWRKR</sequence>
<name>A0A0S4JWI1_BODSA</name>
<keyword evidence="2" id="KW-0732">Signal</keyword>
<evidence type="ECO:0000256" key="1">
    <source>
        <dbReference type="SAM" id="Phobius"/>
    </source>
</evidence>
<keyword evidence="1" id="KW-0812">Transmembrane</keyword>
<keyword evidence="1" id="KW-1133">Transmembrane helix</keyword>
<dbReference type="AlphaFoldDB" id="A0A0S4JWI1"/>
<feature type="chain" id="PRO_5006622788" evidence="2">
    <location>
        <begin position="25"/>
        <end position="288"/>
    </location>
</feature>
<proteinExistence type="predicted"/>
<protein>
    <submittedName>
        <fullName evidence="3">Membrane-associated protein, putative</fullName>
    </submittedName>
</protein>